<comment type="caution">
    <text evidence="4">The sequence shown here is derived from an EMBL/GenBank/DDBJ whole genome shotgun (WGS) entry which is preliminary data.</text>
</comment>
<dbReference type="PANTHER" id="PTHR36925:SF1">
    <property type="entry name" value="COBALT-PRECORRIN-6A REDUCTASE"/>
    <property type="match status" value="1"/>
</dbReference>
<dbReference type="NCBIfam" id="TIGR00715">
    <property type="entry name" value="precor6x_red"/>
    <property type="match status" value="1"/>
</dbReference>
<evidence type="ECO:0000256" key="3">
    <source>
        <dbReference type="ARBA" id="ARBA00023002"/>
    </source>
</evidence>
<dbReference type="Pfam" id="PF02571">
    <property type="entry name" value="CbiJ"/>
    <property type="match status" value="1"/>
</dbReference>
<keyword evidence="3" id="KW-0560">Oxidoreductase</keyword>
<dbReference type="PROSITE" id="PS51014">
    <property type="entry name" value="COBK_CBIJ"/>
    <property type="match status" value="1"/>
</dbReference>
<keyword evidence="2" id="KW-0169">Cobalamin biosynthesis</keyword>
<gene>
    <name evidence="4" type="ORF">MGN01_24310</name>
</gene>
<accession>A0A512JKV3</accession>
<dbReference type="InterPro" id="IPR003723">
    <property type="entry name" value="Precorrin-6x_reduct"/>
</dbReference>
<dbReference type="AlphaFoldDB" id="A0A512JKV3"/>
<protein>
    <submittedName>
        <fullName evidence="4">Precorrin-6A reductase</fullName>
    </submittedName>
</protein>
<evidence type="ECO:0000313" key="4">
    <source>
        <dbReference type="EMBL" id="GEP10586.1"/>
    </source>
</evidence>
<dbReference type="RefSeq" id="WP_147046855.1">
    <property type="nucleotide sequence ID" value="NZ_BJZV01000012.1"/>
</dbReference>
<dbReference type="PANTHER" id="PTHR36925">
    <property type="entry name" value="COBALT-PRECORRIN-6A REDUCTASE"/>
    <property type="match status" value="1"/>
</dbReference>
<dbReference type="NCBIfam" id="NF005968">
    <property type="entry name" value="PRK08057.1-2"/>
    <property type="match status" value="1"/>
</dbReference>
<reference evidence="4 5" key="1">
    <citation type="submission" date="2019-07" db="EMBL/GenBank/DDBJ databases">
        <title>Whole genome shotgun sequence of Methylobacterium gnaphalii NBRC 107716.</title>
        <authorList>
            <person name="Hosoyama A."/>
            <person name="Uohara A."/>
            <person name="Ohji S."/>
            <person name="Ichikawa N."/>
        </authorList>
    </citation>
    <scope>NUCLEOTIDE SEQUENCE [LARGE SCALE GENOMIC DNA]</scope>
    <source>
        <strain evidence="4 5">NBRC 107716</strain>
    </source>
</reference>
<dbReference type="OrthoDB" id="5183775at2"/>
<dbReference type="EMBL" id="BJZV01000012">
    <property type="protein sequence ID" value="GEP10586.1"/>
    <property type="molecule type" value="Genomic_DNA"/>
</dbReference>
<organism evidence="4 5">
    <name type="scientific">Methylobacterium gnaphalii</name>
    <dbReference type="NCBI Taxonomy" id="1010610"/>
    <lineage>
        <taxon>Bacteria</taxon>
        <taxon>Pseudomonadati</taxon>
        <taxon>Pseudomonadota</taxon>
        <taxon>Alphaproteobacteria</taxon>
        <taxon>Hyphomicrobiales</taxon>
        <taxon>Methylobacteriaceae</taxon>
        <taxon>Methylobacterium</taxon>
    </lineage>
</organism>
<dbReference type="GO" id="GO:0009236">
    <property type="term" value="P:cobalamin biosynthetic process"/>
    <property type="evidence" value="ECO:0007669"/>
    <property type="project" value="UniProtKB-UniPathway"/>
</dbReference>
<evidence type="ECO:0000256" key="2">
    <source>
        <dbReference type="ARBA" id="ARBA00022573"/>
    </source>
</evidence>
<dbReference type="UniPathway" id="UPA00148"/>
<evidence type="ECO:0000256" key="1">
    <source>
        <dbReference type="ARBA" id="ARBA00004953"/>
    </source>
</evidence>
<keyword evidence="5" id="KW-1185">Reference proteome</keyword>
<dbReference type="Proteomes" id="UP000321750">
    <property type="component" value="Unassembled WGS sequence"/>
</dbReference>
<proteinExistence type="predicted"/>
<sequence length="265" mass="27994">MEARQGLPVLILGGTSEASALLRMLTGNMMFALTLSLAGRTSKPAVSSVPTRIGGFGGAEGLTAWLIEHRIARVIDATHPFAARISRNAATACAQSGVPLLAIRRPAWQPIGGDDWTEVADMEEAAAALGPVPRRVVLTIGRQELAAFARAPQHDYLARTIEPVGDIVSLPRWTEVSARGPFTLDDEIAFLRDAKADVLVTKNSGGAATSAKISAARALGIPVVIVKRPEMPNVPSVADVKEALRWLAEPLPSSHAQQTNPGPNL</sequence>
<dbReference type="GO" id="GO:0016994">
    <property type="term" value="F:precorrin-6A reductase activity"/>
    <property type="evidence" value="ECO:0007669"/>
    <property type="project" value="InterPro"/>
</dbReference>
<name>A0A512JKV3_9HYPH</name>
<evidence type="ECO:0000313" key="5">
    <source>
        <dbReference type="Proteomes" id="UP000321750"/>
    </source>
</evidence>
<comment type="pathway">
    <text evidence="1">Cofactor biosynthesis; adenosylcobalamin biosynthesis.</text>
</comment>